<reference evidence="1 2" key="1">
    <citation type="journal article" date="2017" name="PLoS Biol.">
        <title>The sea cucumber genome provides insights into morphological evolution and visceral regeneration.</title>
        <authorList>
            <person name="Zhang X."/>
            <person name="Sun L."/>
            <person name="Yuan J."/>
            <person name="Sun Y."/>
            <person name="Gao Y."/>
            <person name="Zhang L."/>
            <person name="Li S."/>
            <person name="Dai H."/>
            <person name="Hamel J.F."/>
            <person name="Liu C."/>
            <person name="Yu Y."/>
            <person name="Liu S."/>
            <person name="Lin W."/>
            <person name="Guo K."/>
            <person name="Jin S."/>
            <person name="Xu P."/>
            <person name="Storey K.B."/>
            <person name="Huan P."/>
            <person name="Zhang T."/>
            <person name="Zhou Y."/>
            <person name="Zhang J."/>
            <person name="Lin C."/>
            <person name="Li X."/>
            <person name="Xing L."/>
            <person name="Huo D."/>
            <person name="Sun M."/>
            <person name="Wang L."/>
            <person name="Mercier A."/>
            <person name="Li F."/>
            <person name="Yang H."/>
            <person name="Xiang J."/>
        </authorList>
    </citation>
    <scope>NUCLEOTIDE SEQUENCE [LARGE SCALE GENOMIC DNA]</scope>
    <source>
        <strain evidence="1">Shaxun</strain>
        <tissue evidence="1">Muscle</tissue>
    </source>
</reference>
<dbReference type="STRING" id="307972.A0A2G8JAX9"/>
<dbReference type="PANTHER" id="PTHR33480:SF1">
    <property type="entry name" value="TYR RECOMBINASE DOMAIN-CONTAINING PROTEIN"/>
    <property type="match status" value="1"/>
</dbReference>
<evidence type="ECO:0000313" key="2">
    <source>
        <dbReference type="Proteomes" id="UP000230750"/>
    </source>
</evidence>
<protein>
    <submittedName>
        <fullName evidence="1">Uncharacterized protein</fullName>
    </submittedName>
</protein>
<dbReference type="AlphaFoldDB" id="A0A2G8JAX9"/>
<comment type="caution">
    <text evidence="1">The sequence shown here is derived from an EMBL/GenBank/DDBJ whole genome shotgun (WGS) entry which is preliminary data.</text>
</comment>
<sequence>MPSTSKVLKVTSTKFSTAPTSKRMWDRVHCCLYCEKVVPKIARHLQTHHAGEALVVKALLLPKKSSARNAVFEDIRKKGDYAYNSKVIKEGMGELLVYKRPKVGTMGPADYLPCPHCHGYFVKTALWRHESNCTAKKTSESPKLSNCQMAGGALLPTKEPCSSKLQTILASMRSDGIVLTIRGMSGFASMESTM</sequence>
<keyword evidence="2" id="KW-1185">Reference proteome</keyword>
<evidence type="ECO:0000313" key="1">
    <source>
        <dbReference type="EMBL" id="PIK32889.1"/>
    </source>
</evidence>
<dbReference type="EMBL" id="MRZV01003038">
    <property type="protein sequence ID" value="PIK32889.1"/>
    <property type="molecule type" value="Genomic_DNA"/>
</dbReference>
<accession>A0A2G8JAX9</accession>
<dbReference type="PANTHER" id="PTHR33480">
    <property type="entry name" value="SET DOMAIN-CONTAINING PROTEIN-RELATED"/>
    <property type="match status" value="1"/>
</dbReference>
<name>A0A2G8JAX9_STIJA</name>
<proteinExistence type="predicted"/>
<organism evidence="1 2">
    <name type="scientific">Stichopus japonicus</name>
    <name type="common">Sea cucumber</name>
    <dbReference type="NCBI Taxonomy" id="307972"/>
    <lineage>
        <taxon>Eukaryota</taxon>
        <taxon>Metazoa</taxon>
        <taxon>Echinodermata</taxon>
        <taxon>Eleutherozoa</taxon>
        <taxon>Echinozoa</taxon>
        <taxon>Holothuroidea</taxon>
        <taxon>Aspidochirotacea</taxon>
        <taxon>Aspidochirotida</taxon>
        <taxon>Stichopodidae</taxon>
        <taxon>Apostichopus</taxon>
    </lineage>
</organism>
<dbReference type="Proteomes" id="UP000230750">
    <property type="component" value="Unassembled WGS sequence"/>
</dbReference>
<dbReference type="OrthoDB" id="5376140at2759"/>
<gene>
    <name evidence="1" type="ORF">BSL78_30299</name>
</gene>